<protein>
    <recommendedName>
        <fullName evidence="5">Urease accessory protein UreD</fullName>
    </recommendedName>
</protein>
<dbReference type="AlphaFoldDB" id="A0A6H0XJR5"/>
<evidence type="ECO:0000256" key="2">
    <source>
        <dbReference type="ARBA" id="ARBA00023186"/>
    </source>
</evidence>
<dbReference type="PANTHER" id="PTHR33643">
    <property type="entry name" value="UREASE ACCESSORY PROTEIN D"/>
    <property type="match status" value="1"/>
</dbReference>
<dbReference type="OrthoDB" id="5550464at2759"/>
<proteinExistence type="inferred from homology"/>
<comment type="similarity">
    <text evidence="1">Belongs to the UreD family.</text>
</comment>
<keyword evidence="4" id="KW-1185">Reference proteome</keyword>
<accession>A0A6H0XJR5</accession>
<dbReference type="PANTHER" id="PTHR33643:SF1">
    <property type="entry name" value="UREASE ACCESSORY PROTEIN D"/>
    <property type="match status" value="1"/>
</dbReference>
<evidence type="ECO:0008006" key="5">
    <source>
        <dbReference type="Google" id="ProtNLM"/>
    </source>
</evidence>
<dbReference type="GO" id="GO:0016151">
    <property type="term" value="F:nickel cation binding"/>
    <property type="evidence" value="ECO:0007669"/>
    <property type="project" value="InterPro"/>
</dbReference>
<dbReference type="Pfam" id="PF01774">
    <property type="entry name" value="UreD"/>
    <property type="match status" value="1"/>
</dbReference>
<gene>
    <name evidence="3" type="ORF">AMS68_000473</name>
</gene>
<organism evidence="3 4">
    <name type="scientific">Peltaster fructicola</name>
    <dbReference type="NCBI Taxonomy" id="286661"/>
    <lineage>
        <taxon>Eukaryota</taxon>
        <taxon>Fungi</taxon>
        <taxon>Dikarya</taxon>
        <taxon>Ascomycota</taxon>
        <taxon>Pezizomycotina</taxon>
        <taxon>Dothideomycetes</taxon>
        <taxon>Dothideomycetes incertae sedis</taxon>
        <taxon>Peltaster</taxon>
    </lineage>
</organism>
<evidence type="ECO:0000313" key="3">
    <source>
        <dbReference type="EMBL" id="QIW94955.1"/>
    </source>
</evidence>
<keyword evidence="2" id="KW-0143">Chaperone</keyword>
<dbReference type="Proteomes" id="UP000503462">
    <property type="component" value="Chromosome 1"/>
</dbReference>
<reference evidence="3 4" key="1">
    <citation type="journal article" date="2016" name="Sci. Rep.">
        <title>Peltaster fructicola genome reveals evolution from an invasive phytopathogen to an ectophytic parasite.</title>
        <authorList>
            <person name="Xu C."/>
            <person name="Chen H."/>
            <person name="Gleason M.L."/>
            <person name="Xu J.R."/>
            <person name="Liu H."/>
            <person name="Zhang R."/>
            <person name="Sun G."/>
        </authorList>
    </citation>
    <scope>NUCLEOTIDE SEQUENCE [LARGE SCALE GENOMIC DNA]</scope>
    <source>
        <strain evidence="3 4">LNHT1506</strain>
    </source>
</reference>
<evidence type="ECO:0000313" key="4">
    <source>
        <dbReference type="Proteomes" id="UP000503462"/>
    </source>
</evidence>
<name>A0A6H0XJR5_9PEZI</name>
<dbReference type="HAMAP" id="MF_01384">
    <property type="entry name" value="UreD"/>
    <property type="match status" value="1"/>
</dbReference>
<evidence type="ECO:0000256" key="1">
    <source>
        <dbReference type="ARBA" id="ARBA00007177"/>
    </source>
</evidence>
<dbReference type="EMBL" id="CP051139">
    <property type="protein sequence ID" value="QIW94955.1"/>
    <property type="molecule type" value="Genomic_DNA"/>
</dbReference>
<dbReference type="InterPro" id="IPR002669">
    <property type="entry name" value="UreD"/>
</dbReference>
<sequence>MSNPFSAEKSKAGEGSIYLALLPPSTPRLRTVRYQYPLKLVSPAPITVDTQLVHTVYLLTYGGGLVAGDAIDLDVHVEADTRLTLLTQGSTKLFKSPNRELGSRQCMTTALDPGAALCYLPDPVQPFDKSCFDQSQIYNCAARQHDAMGSLCVLDWVSNGRSANGEDWSFYRYSSRNEIWLLHAGQRRLLLRDNLVLDDHGETGSITSRMNGLSVFGTLFLYGPLYKRLADFFMSEFKLHPRIGGRQWNDSEVEQERDHTTAWRDRRQQREVSQNFLWSAASIRGCVTVKFGARELEHARHWLYDMLSFEGTIVNNFGERALLCLR</sequence>